<dbReference type="Proteomes" id="UP001642483">
    <property type="component" value="Unassembled WGS sequence"/>
</dbReference>
<dbReference type="InterPro" id="IPR040632">
    <property type="entry name" value="Sulfotransfer_4"/>
</dbReference>
<keyword evidence="1" id="KW-1133">Transmembrane helix</keyword>
<sequence>MKVIVAGFPKTGTTTMCTALTILGYKTYDFFEHYSYHGNDWNKLLESGGSVDDFKRMYKDVDAVTDAPACYFWEQIHEAFPDAKIVLTIRHEDAWYKSQSKQITTNNGLQNFLVFAPTVPLFGWWIFYKFAKNIMRVLYGLQHPSKTPPNEMISRLKYRQHNNYVMQMAPKDKLLVYEVSQGWEPLCKFLDAEVPNVPFPRKNTNSTIAEEIANENPIAIANRKRNKKVLVKLFVCFVLVVAFWHHFTYPAD</sequence>
<proteinExistence type="predicted"/>
<protein>
    <submittedName>
        <fullName evidence="2">Uncharacterized protein</fullName>
    </submittedName>
</protein>
<dbReference type="Pfam" id="PF17784">
    <property type="entry name" value="Sulfotransfer_4"/>
    <property type="match status" value="1"/>
</dbReference>
<evidence type="ECO:0000313" key="3">
    <source>
        <dbReference type="Proteomes" id="UP001642483"/>
    </source>
</evidence>
<keyword evidence="1" id="KW-0472">Membrane</keyword>
<dbReference type="InterPro" id="IPR027417">
    <property type="entry name" value="P-loop_NTPase"/>
</dbReference>
<gene>
    <name evidence="2" type="ORF">CVLEPA_LOCUS31814</name>
</gene>
<keyword evidence="1" id="KW-0812">Transmembrane</keyword>
<feature type="transmembrane region" description="Helical" evidence="1">
    <location>
        <begin position="229"/>
        <end position="247"/>
    </location>
</feature>
<organism evidence="2 3">
    <name type="scientific">Clavelina lepadiformis</name>
    <name type="common">Light-bulb sea squirt</name>
    <name type="synonym">Ascidia lepadiformis</name>
    <dbReference type="NCBI Taxonomy" id="159417"/>
    <lineage>
        <taxon>Eukaryota</taxon>
        <taxon>Metazoa</taxon>
        <taxon>Chordata</taxon>
        <taxon>Tunicata</taxon>
        <taxon>Ascidiacea</taxon>
        <taxon>Aplousobranchia</taxon>
        <taxon>Clavelinidae</taxon>
        <taxon>Clavelina</taxon>
    </lineage>
</organism>
<dbReference type="PANTHER" id="PTHR36978:SF4">
    <property type="entry name" value="P-LOOP CONTAINING NUCLEOSIDE TRIPHOSPHATE HYDROLASE PROTEIN"/>
    <property type="match status" value="1"/>
</dbReference>
<comment type="caution">
    <text evidence="2">The sequence shown here is derived from an EMBL/GenBank/DDBJ whole genome shotgun (WGS) entry which is preliminary data.</text>
</comment>
<dbReference type="EMBL" id="CAWYQH010000174">
    <property type="protein sequence ID" value="CAK8698375.1"/>
    <property type="molecule type" value="Genomic_DNA"/>
</dbReference>
<evidence type="ECO:0000256" key="1">
    <source>
        <dbReference type="SAM" id="Phobius"/>
    </source>
</evidence>
<dbReference type="SUPFAM" id="SSF52540">
    <property type="entry name" value="P-loop containing nucleoside triphosphate hydrolases"/>
    <property type="match status" value="1"/>
</dbReference>
<accession>A0ABP0H303</accession>
<reference evidence="2 3" key="1">
    <citation type="submission" date="2024-02" db="EMBL/GenBank/DDBJ databases">
        <authorList>
            <person name="Daric V."/>
            <person name="Darras S."/>
        </authorList>
    </citation>
    <scope>NUCLEOTIDE SEQUENCE [LARGE SCALE GENOMIC DNA]</scope>
</reference>
<keyword evidence="3" id="KW-1185">Reference proteome</keyword>
<dbReference type="Gene3D" id="3.40.50.300">
    <property type="entry name" value="P-loop containing nucleotide triphosphate hydrolases"/>
    <property type="match status" value="1"/>
</dbReference>
<feature type="transmembrane region" description="Helical" evidence="1">
    <location>
        <begin position="108"/>
        <end position="128"/>
    </location>
</feature>
<name>A0ABP0H303_CLALP</name>
<evidence type="ECO:0000313" key="2">
    <source>
        <dbReference type="EMBL" id="CAK8698375.1"/>
    </source>
</evidence>
<dbReference type="PANTHER" id="PTHR36978">
    <property type="entry name" value="P-LOOP CONTAINING NUCLEOTIDE TRIPHOSPHATE HYDROLASE"/>
    <property type="match status" value="1"/>
</dbReference>